<evidence type="ECO:0000259" key="11">
    <source>
        <dbReference type="PROSITE" id="PS51767"/>
    </source>
</evidence>
<organism evidence="12 13">
    <name type="scientific">Lucilia cuprina</name>
    <name type="common">Green bottle fly</name>
    <name type="synonym">Australian sheep blowfly</name>
    <dbReference type="NCBI Taxonomy" id="7375"/>
    <lineage>
        <taxon>Eukaryota</taxon>
        <taxon>Metazoa</taxon>
        <taxon>Ecdysozoa</taxon>
        <taxon>Arthropoda</taxon>
        <taxon>Hexapoda</taxon>
        <taxon>Insecta</taxon>
        <taxon>Pterygota</taxon>
        <taxon>Neoptera</taxon>
        <taxon>Endopterygota</taxon>
        <taxon>Diptera</taxon>
        <taxon>Brachycera</taxon>
        <taxon>Muscomorpha</taxon>
        <taxon>Oestroidea</taxon>
        <taxon>Calliphoridae</taxon>
        <taxon>Luciliinae</taxon>
        <taxon>Lucilia</taxon>
    </lineage>
</organism>
<keyword evidence="2 9" id="KW-0645">Protease</keyword>
<evidence type="ECO:0000256" key="1">
    <source>
        <dbReference type="ARBA" id="ARBA00007447"/>
    </source>
</evidence>
<dbReference type="SUPFAM" id="SSF50630">
    <property type="entry name" value="Acid proteases"/>
    <property type="match status" value="1"/>
</dbReference>
<dbReference type="STRING" id="7375.A0A0L0CLN5"/>
<evidence type="ECO:0000256" key="8">
    <source>
        <dbReference type="PIRSR" id="PIRSR601461-2"/>
    </source>
</evidence>
<evidence type="ECO:0000313" key="12">
    <source>
        <dbReference type="EMBL" id="KNC33166.1"/>
    </source>
</evidence>
<gene>
    <name evidence="12" type="ORF">FF38_03634</name>
</gene>
<dbReference type="InterPro" id="IPR021109">
    <property type="entry name" value="Peptidase_aspartic_dom_sf"/>
</dbReference>
<dbReference type="GO" id="GO:0005764">
    <property type="term" value="C:lysosome"/>
    <property type="evidence" value="ECO:0007669"/>
    <property type="project" value="TreeGrafter"/>
</dbReference>
<feature type="active site" evidence="7">
    <location>
        <position position="270"/>
    </location>
</feature>
<proteinExistence type="inferred from homology"/>
<keyword evidence="4 9" id="KW-0378">Hydrolase</keyword>
<dbReference type="Proteomes" id="UP000037069">
    <property type="component" value="Unassembled WGS sequence"/>
</dbReference>
<dbReference type="Gene3D" id="2.40.70.10">
    <property type="entry name" value="Acid Proteases"/>
    <property type="match status" value="2"/>
</dbReference>
<sequence>MLKFVVTLLSLALLSEAAIVVPLHKVKEPKSKANEMYKLKSKYSNFVQIQPRDGVQESLMNYVDDSYYGKITIGTPAQEFQVLFDTGSSNLWVPVAPCASGDSACENHNTYDPSASSTYVENGEQFSIAYGTGSLSGYLVEDTVTVEGLAVQNQVFAAATNEPGTTFTYSPFDGILGMGYQQIAQNNVVPPFYNMYSQGLIDNNLFSFYLTRDGTSNDGGVLVLGGVDPSHYTGEITYVPVSSEGYWQFEMNSAEINGVNVCDSCQAIADTGTSLIAVPSSQYENIQAAIGATFNYDYYTYTVDCSTIDSLPPLTMNIGGTTFTIEASDYILQSEGVCSSAFENIGLDFWILGDIFIGRYYSIFDLANNRVGFATAV</sequence>
<dbReference type="OrthoDB" id="771136at2759"/>
<dbReference type="InterPro" id="IPR001969">
    <property type="entry name" value="Aspartic_peptidase_AS"/>
</dbReference>
<dbReference type="GO" id="GO:0004190">
    <property type="term" value="F:aspartic-type endopeptidase activity"/>
    <property type="evidence" value="ECO:0007669"/>
    <property type="project" value="UniProtKB-KW"/>
</dbReference>
<evidence type="ECO:0000256" key="2">
    <source>
        <dbReference type="ARBA" id="ARBA00022670"/>
    </source>
</evidence>
<dbReference type="Gene3D" id="2.60.40.1960">
    <property type="match status" value="1"/>
</dbReference>
<dbReference type="OMA" id="DSACENH"/>
<dbReference type="AlphaFoldDB" id="A0A0L0CLN5"/>
<feature type="chain" id="PRO_5005536531" description="Peptidase A1 domain-containing protein" evidence="10">
    <location>
        <begin position="18"/>
        <end position="377"/>
    </location>
</feature>
<keyword evidence="10" id="KW-0732">Signal</keyword>
<evidence type="ECO:0000313" key="13">
    <source>
        <dbReference type="Proteomes" id="UP000037069"/>
    </source>
</evidence>
<protein>
    <recommendedName>
        <fullName evidence="11">Peptidase A1 domain-containing protein</fullName>
    </recommendedName>
</protein>
<feature type="active site" evidence="7">
    <location>
        <position position="85"/>
    </location>
</feature>
<dbReference type="PANTHER" id="PTHR47966">
    <property type="entry name" value="BETA-SITE APP-CLEAVING ENZYME, ISOFORM A-RELATED"/>
    <property type="match status" value="1"/>
</dbReference>
<comment type="caution">
    <text evidence="12">The sequence shown here is derived from an EMBL/GenBank/DDBJ whole genome shotgun (WGS) entry which is preliminary data.</text>
</comment>
<evidence type="ECO:0000256" key="10">
    <source>
        <dbReference type="SAM" id="SignalP"/>
    </source>
</evidence>
<accession>A0A0L0CLN5</accession>
<dbReference type="PROSITE" id="PS00141">
    <property type="entry name" value="ASP_PROTEASE"/>
    <property type="match status" value="2"/>
</dbReference>
<feature type="domain" description="Peptidase A1" evidence="11">
    <location>
        <begin position="67"/>
        <end position="374"/>
    </location>
</feature>
<dbReference type="PROSITE" id="PS51767">
    <property type="entry name" value="PEPTIDASE_A1"/>
    <property type="match status" value="1"/>
</dbReference>
<evidence type="ECO:0000256" key="6">
    <source>
        <dbReference type="ARBA" id="ARBA00023180"/>
    </source>
</evidence>
<keyword evidence="6" id="KW-0325">Glycoprotein</keyword>
<dbReference type="InterPro" id="IPR001461">
    <property type="entry name" value="Aspartic_peptidase_A1"/>
</dbReference>
<evidence type="ECO:0000256" key="4">
    <source>
        <dbReference type="ARBA" id="ARBA00022801"/>
    </source>
</evidence>
<dbReference type="FunFam" id="2.40.70.10:FF:000004">
    <property type="entry name" value="Pepsin A"/>
    <property type="match status" value="1"/>
</dbReference>
<reference evidence="12 13" key="1">
    <citation type="journal article" date="2015" name="Nat. Commun.">
        <title>Lucilia cuprina genome unlocks parasitic fly biology to underpin future interventions.</title>
        <authorList>
            <person name="Anstead C.A."/>
            <person name="Korhonen P.K."/>
            <person name="Young N.D."/>
            <person name="Hall R.S."/>
            <person name="Jex A.R."/>
            <person name="Murali S.C."/>
            <person name="Hughes D.S."/>
            <person name="Lee S.F."/>
            <person name="Perry T."/>
            <person name="Stroehlein A.J."/>
            <person name="Ansell B.R."/>
            <person name="Breugelmans B."/>
            <person name="Hofmann A."/>
            <person name="Qu J."/>
            <person name="Dugan S."/>
            <person name="Lee S.L."/>
            <person name="Chao H."/>
            <person name="Dinh H."/>
            <person name="Han Y."/>
            <person name="Doddapaneni H.V."/>
            <person name="Worley K.C."/>
            <person name="Muzny D.M."/>
            <person name="Ioannidis P."/>
            <person name="Waterhouse R.M."/>
            <person name="Zdobnov E.M."/>
            <person name="James P.J."/>
            <person name="Bagnall N.H."/>
            <person name="Kotze A.C."/>
            <person name="Gibbs R.A."/>
            <person name="Richards S."/>
            <person name="Batterham P."/>
            <person name="Gasser R.B."/>
        </authorList>
    </citation>
    <scope>NUCLEOTIDE SEQUENCE [LARGE SCALE GENOMIC DNA]</scope>
    <source>
        <strain evidence="12 13">LS</strain>
        <tissue evidence="12">Full body</tissue>
    </source>
</reference>
<keyword evidence="5 8" id="KW-1015">Disulfide bond</keyword>
<keyword evidence="3 9" id="KW-0064">Aspartyl protease</keyword>
<dbReference type="EMBL" id="JRES01000232">
    <property type="protein sequence ID" value="KNC33166.1"/>
    <property type="molecule type" value="Genomic_DNA"/>
</dbReference>
<evidence type="ECO:0000256" key="5">
    <source>
        <dbReference type="ARBA" id="ARBA00023157"/>
    </source>
</evidence>
<feature type="signal peptide" evidence="10">
    <location>
        <begin position="1"/>
        <end position="17"/>
    </location>
</feature>
<evidence type="ECO:0000256" key="3">
    <source>
        <dbReference type="ARBA" id="ARBA00022750"/>
    </source>
</evidence>
<evidence type="ECO:0000256" key="9">
    <source>
        <dbReference type="RuleBase" id="RU000454"/>
    </source>
</evidence>
<dbReference type="Pfam" id="PF00026">
    <property type="entry name" value="Asp"/>
    <property type="match status" value="1"/>
</dbReference>
<dbReference type="GO" id="GO:0006508">
    <property type="term" value="P:proteolysis"/>
    <property type="evidence" value="ECO:0007669"/>
    <property type="project" value="UniProtKB-KW"/>
</dbReference>
<feature type="disulfide bond" evidence="8">
    <location>
        <begin position="305"/>
        <end position="338"/>
    </location>
</feature>
<dbReference type="InterPro" id="IPR033121">
    <property type="entry name" value="PEPTIDASE_A1"/>
</dbReference>
<feature type="disulfide bond" evidence="8">
    <location>
        <begin position="98"/>
        <end position="105"/>
    </location>
</feature>
<dbReference type="PANTHER" id="PTHR47966:SF51">
    <property type="entry name" value="BETA-SITE APP-CLEAVING ENZYME, ISOFORM A-RELATED"/>
    <property type="match status" value="1"/>
</dbReference>
<comment type="similarity">
    <text evidence="1 9">Belongs to the peptidase A1 family.</text>
</comment>
<dbReference type="PRINTS" id="PR00792">
    <property type="entry name" value="PEPSIN"/>
</dbReference>
<name>A0A0L0CLN5_LUCCU</name>
<dbReference type="FunFam" id="2.40.70.10:FF:000002">
    <property type="entry name" value="Vacuolar aspartic proteinase"/>
    <property type="match status" value="1"/>
</dbReference>
<evidence type="ECO:0000256" key="7">
    <source>
        <dbReference type="PIRSR" id="PIRSR601461-1"/>
    </source>
</evidence>
<keyword evidence="13" id="KW-1185">Reference proteome</keyword>